<keyword evidence="1" id="KW-0540">Nuclease</keyword>
<evidence type="ECO:0000256" key="1">
    <source>
        <dbReference type="PIRNR" id="PIRNR033490"/>
    </source>
</evidence>
<dbReference type="PANTHER" id="PTHR33988">
    <property type="entry name" value="ENDORIBONUCLEASE MAZF-RELATED"/>
    <property type="match status" value="1"/>
</dbReference>
<dbReference type="InterPro" id="IPR003477">
    <property type="entry name" value="PemK-like"/>
</dbReference>
<sequence length="118" mass="13207">MSFKSYQWHVFQANLNPVAGSEQRGTRPVLVVSDEDFNQLMPVVTVLPLTSRKPGRQVYPNEVLLPKGAAGLPEDSIVMAHQIRTISKTRLADLYGAIQNKTLRESIRQALKVHLSLE</sequence>
<comment type="function">
    <text evidence="1">Toxic component of a type II toxin-antitoxin (TA) system.</text>
</comment>
<gene>
    <name evidence="2" type="ORF">BROFUL_02096</name>
</gene>
<dbReference type="GO" id="GO:0003677">
    <property type="term" value="F:DNA binding"/>
    <property type="evidence" value="ECO:0007669"/>
    <property type="project" value="InterPro"/>
</dbReference>
<accession>A0A0M2UTP8</accession>
<dbReference type="GO" id="GO:0006402">
    <property type="term" value="P:mRNA catabolic process"/>
    <property type="evidence" value="ECO:0007669"/>
    <property type="project" value="TreeGrafter"/>
</dbReference>
<dbReference type="GO" id="GO:0016787">
    <property type="term" value="F:hydrolase activity"/>
    <property type="evidence" value="ECO:0007669"/>
    <property type="project" value="UniProtKB-KW"/>
</dbReference>
<dbReference type="EMBL" id="LAQJ01000210">
    <property type="protein sequence ID" value="KKO19187.1"/>
    <property type="molecule type" value="Genomic_DNA"/>
</dbReference>
<dbReference type="SUPFAM" id="SSF50118">
    <property type="entry name" value="Cell growth inhibitor/plasmid maintenance toxic component"/>
    <property type="match status" value="1"/>
</dbReference>
<comment type="similarity">
    <text evidence="1">Belongs to the PemK/MazF family.</text>
</comment>
<name>A0A0M2UTP8_9BACT</name>
<evidence type="ECO:0000313" key="2">
    <source>
        <dbReference type="EMBL" id="KKO19187.1"/>
    </source>
</evidence>
<dbReference type="Pfam" id="PF02452">
    <property type="entry name" value="PemK_toxin"/>
    <property type="match status" value="1"/>
</dbReference>
<dbReference type="PIRSF" id="PIRSF033490">
    <property type="entry name" value="MazF"/>
    <property type="match status" value="1"/>
</dbReference>
<dbReference type="AlphaFoldDB" id="A0A0M2UTP8"/>
<dbReference type="GO" id="GO:0004521">
    <property type="term" value="F:RNA endonuclease activity"/>
    <property type="evidence" value="ECO:0007669"/>
    <property type="project" value="TreeGrafter"/>
</dbReference>
<protein>
    <recommendedName>
        <fullName evidence="1">mRNA interferase</fullName>
        <ecNumber evidence="1">3.1.-.-</ecNumber>
    </recommendedName>
</protein>
<keyword evidence="1" id="KW-0255">Endonuclease</keyword>
<dbReference type="Proteomes" id="UP000034954">
    <property type="component" value="Unassembled WGS sequence"/>
</dbReference>
<proteinExistence type="inferred from homology"/>
<comment type="caution">
    <text evidence="2">The sequence shown here is derived from an EMBL/GenBank/DDBJ whole genome shotgun (WGS) entry which is preliminary data.</text>
</comment>
<dbReference type="EC" id="3.1.-.-" evidence="1"/>
<dbReference type="GO" id="GO:0016075">
    <property type="term" value="P:rRNA catabolic process"/>
    <property type="evidence" value="ECO:0007669"/>
    <property type="project" value="TreeGrafter"/>
</dbReference>
<reference evidence="2 3" key="1">
    <citation type="journal article" date="2013" name="BMC Microbiol.">
        <title>Identification of the type II cytochrome c maturation pathway in anammox bacteria by comparative genomics.</title>
        <authorList>
            <person name="Ferousi C."/>
            <person name="Speth D.R."/>
            <person name="Reimann J."/>
            <person name="Op den Camp H.J."/>
            <person name="Allen J.W."/>
            <person name="Keltjens J.T."/>
            <person name="Jetten M.S."/>
        </authorList>
    </citation>
    <scope>NUCLEOTIDE SEQUENCE [LARGE SCALE GENOMIC DNA]</scope>
    <source>
        <strain evidence="2">RU1</strain>
    </source>
</reference>
<organism evidence="2 3">
    <name type="scientific">Candidatus Brocadia fulgida</name>
    <dbReference type="NCBI Taxonomy" id="380242"/>
    <lineage>
        <taxon>Bacteria</taxon>
        <taxon>Pseudomonadati</taxon>
        <taxon>Planctomycetota</taxon>
        <taxon>Candidatus Brocadiia</taxon>
        <taxon>Candidatus Brocadiales</taxon>
        <taxon>Candidatus Brocadiaceae</taxon>
        <taxon>Candidatus Brocadia</taxon>
    </lineage>
</organism>
<dbReference type="InterPro" id="IPR011067">
    <property type="entry name" value="Plasmid_toxin/cell-grow_inhib"/>
</dbReference>
<keyword evidence="3" id="KW-1185">Reference proteome</keyword>
<evidence type="ECO:0000313" key="3">
    <source>
        <dbReference type="Proteomes" id="UP000034954"/>
    </source>
</evidence>
<keyword evidence="1" id="KW-0378">Hydrolase</keyword>
<dbReference type="Gene3D" id="2.30.30.110">
    <property type="match status" value="1"/>
</dbReference>